<evidence type="ECO:0000259" key="4">
    <source>
        <dbReference type="SMART" id="SM00382"/>
    </source>
</evidence>
<dbReference type="NCBIfam" id="NF003745">
    <property type="entry name" value="PRK05342.1"/>
    <property type="match status" value="1"/>
</dbReference>
<dbReference type="GO" id="GO:0005524">
    <property type="term" value="F:ATP binding"/>
    <property type="evidence" value="ECO:0007669"/>
    <property type="project" value="UniProtKB-KW"/>
</dbReference>
<evidence type="ECO:0000259" key="5">
    <source>
        <dbReference type="SMART" id="SM01086"/>
    </source>
</evidence>
<reference evidence="6 7" key="1">
    <citation type="submission" date="2016-02" db="EMBL/GenBank/DDBJ databases">
        <title>Comparative genomic and transcriptomic foundation for Pichia pastoris.</title>
        <authorList>
            <person name="Love K.R."/>
            <person name="Shah K.A."/>
            <person name="Whittaker C.A."/>
            <person name="Wu J."/>
            <person name="Bartlett M.C."/>
            <person name="Ma D."/>
            <person name="Leeson R.L."/>
            <person name="Priest M."/>
            <person name="Young S.K."/>
            <person name="Love J.C."/>
        </authorList>
    </citation>
    <scope>NUCLEOTIDE SEQUENCE [LARGE SCALE GENOMIC DNA]</scope>
    <source>
        <strain evidence="6 7">ATCC 28485</strain>
    </source>
</reference>
<dbReference type="InterPro" id="IPR050052">
    <property type="entry name" value="ATP-dep_Clp_protease_ClpX"/>
</dbReference>
<dbReference type="GO" id="GO:0051603">
    <property type="term" value="P:proteolysis involved in protein catabolic process"/>
    <property type="evidence" value="ECO:0007669"/>
    <property type="project" value="TreeGrafter"/>
</dbReference>
<evidence type="ECO:0000313" key="6">
    <source>
        <dbReference type="EMBL" id="ANZ76303.1"/>
    </source>
</evidence>
<keyword evidence="1" id="KW-0547">Nucleotide-binding</keyword>
<feature type="domain" description="Clp ATPase C-terminal" evidence="5">
    <location>
        <begin position="431"/>
        <end position="531"/>
    </location>
</feature>
<dbReference type="Gene3D" id="3.40.50.300">
    <property type="entry name" value="P-loop containing nucleotide triphosphate hydrolases"/>
    <property type="match status" value="1"/>
</dbReference>
<dbReference type="Proteomes" id="UP000094565">
    <property type="component" value="Chromosome 3"/>
</dbReference>
<dbReference type="InterPro" id="IPR003959">
    <property type="entry name" value="ATPase_AAA_core"/>
</dbReference>
<feature type="compositionally biased region" description="Basic and acidic residues" evidence="3">
    <location>
        <begin position="77"/>
        <end position="95"/>
    </location>
</feature>
<dbReference type="InterPro" id="IPR027417">
    <property type="entry name" value="P-loop_NTPase"/>
</dbReference>
<dbReference type="InterPro" id="IPR003593">
    <property type="entry name" value="AAA+_ATPase"/>
</dbReference>
<proteinExistence type="predicted"/>
<dbReference type="OrthoDB" id="1721884at2759"/>
<dbReference type="Gene3D" id="1.10.8.60">
    <property type="match status" value="1"/>
</dbReference>
<evidence type="ECO:0000256" key="1">
    <source>
        <dbReference type="ARBA" id="ARBA00022741"/>
    </source>
</evidence>
<dbReference type="EMBL" id="CP014586">
    <property type="protein sequence ID" value="ANZ76303.1"/>
    <property type="molecule type" value="Genomic_DNA"/>
</dbReference>
<dbReference type="FunFam" id="1.10.8.60:FF:000138">
    <property type="entry name" value="ATP-dependent Clp protease ATP-binding subunit ClpX"/>
    <property type="match status" value="1"/>
</dbReference>
<keyword evidence="2" id="KW-0067">ATP-binding</keyword>
<dbReference type="GO" id="GO:0005759">
    <property type="term" value="C:mitochondrial matrix"/>
    <property type="evidence" value="ECO:0007669"/>
    <property type="project" value="TreeGrafter"/>
</dbReference>
<feature type="region of interest" description="Disordered" evidence="3">
    <location>
        <begin position="33"/>
        <end position="57"/>
    </location>
</feature>
<name>A0A1B2JE92_PICPA</name>
<dbReference type="Pfam" id="PF07724">
    <property type="entry name" value="AAA_2"/>
    <property type="match status" value="1"/>
</dbReference>
<organism evidence="6 7">
    <name type="scientific">Komagataella pastoris</name>
    <name type="common">Yeast</name>
    <name type="synonym">Pichia pastoris</name>
    <dbReference type="NCBI Taxonomy" id="4922"/>
    <lineage>
        <taxon>Eukaryota</taxon>
        <taxon>Fungi</taxon>
        <taxon>Dikarya</taxon>
        <taxon>Ascomycota</taxon>
        <taxon>Saccharomycotina</taxon>
        <taxon>Pichiomycetes</taxon>
        <taxon>Pichiales</taxon>
        <taxon>Pichiaceae</taxon>
        <taxon>Komagataella</taxon>
    </lineage>
</organism>
<feature type="domain" description="AAA+ ATPase" evidence="4">
    <location>
        <begin position="197"/>
        <end position="371"/>
    </location>
</feature>
<evidence type="ECO:0000313" key="7">
    <source>
        <dbReference type="Proteomes" id="UP000094565"/>
    </source>
</evidence>
<feature type="region of interest" description="Disordered" evidence="3">
    <location>
        <begin position="77"/>
        <end position="123"/>
    </location>
</feature>
<dbReference type="SMART" id="SM00382">
    <property type="entry name" value="AAA"/>
    <property type="match status" value="1"/>
</dbReference>
<dbReference type="SUPFAM" id="SSF52540">
    <property type="entry name" value="P-loop containing nucleoside triphosphate hydrolases"/>
    <property type="match status" value="1"/>
</dbReference>
<dbReference type="PANTHER" id="PTHR48102">
    <property type="entry name" value="ATP-DEPENDENT CLP PROTEASE ATP-BINDING SUBUNIT CLPX-LIKE, MITOCHONDRIAL-RELATED"/>
    <property type="match status" value="1"/>
</dbReference>
<dbReference type="AlphaFoldDB" id="A0A1B2JE92"/>
<gene>
    <name evidence="6" type="primary">MCX1</name>
    <name evidence="6" type="ORF">ATY40_BA7503579</name>
</gene>
<keyword evidence="7" id="KW-1185">Reference proteome</keyword>
<dbReference type="InterPro" id="IPR019489">
    <property type="entry name" value="Clp_ATPase_C"/>
</dbReference>
<dbReference type="SMART" id="SM01086">
    <property type="entry name" value="ClpB_D2-small"/>
    <property type="match status" value="1"/>
</dbReference>
<accession>A0A1B2JE92</accession>
<evidence type="ECO:0000256" key="2">
    <source>
        <dbReference type="ARBA" id="ARBA00022840"/>
    </source>
</evidence>
<protein>
    <submittedName>
        <fullName evidence="6">BA75_03579T0</fullName>
    </submittedName>
</protein>
<sequence length="600" mass="67062">MIRISLLKRALFPYGRLPMQNGRWYSDIGGGNSRNWNEQKPKLPVPTSNEVKDNESNPDFFIKNGFRSADITETSFVKDKGATVEEERNASESSHESPQLNFKETNEEKSPTNQPPVARLPTPKQLKQYLDRFIVGQEKCKKIMSVAVYTHYVRINNQAQKRDQKVDSSDSNVDRGFRNVTEEFEDENDPNYVPDLEKSNVLLLGPSGSGKTLIAKTLAKCLQVPFIIQDCTSLTQAGYVGEDIESCIEKLLIDSDYDIERCEKGIIVLDEIDKLAKPSVYTGTKDIAGEGVQQGLLKLVEGTTVTVQCKRSNAPDHNQFGLNGKATNQDKENYIVDTTNILFLTLGAFVNLDKIVAYRLKQNSIGFDTDDSKDISETDSISDKSALEYITLPDGSKVSALELVSSTDLQNYGLIPELIGRLPIVSSLSPLSVDDLVAVLTEPRNSILKQYVHFFDTVNVKLAITSKAIRRIAEISIKNGTGARGLRAILEKLLLNAKYDCPGSSISFVLVDTDVISKSIDENKETGELVFKDGEPKYYSRGELFSFFNELSKEDEKLKTSIEKMCQIPLSKNRIVYSEEEQARLDSSKPLAVKHYEPFI</sequence>
<dbReference type="GO" id="GO:0016887">
    <property type="term" value="F:ATP hydrolysis activity"/>
    <property type="evidence" value="ECO:0007669"/>
    <property type="project" value="InterPro"/>
</dbReference>
<dbReference type="PANTHER" id="PTHR48102:SF7">
    <property type="entry name" value="ATP-DEPENDENT CLP PROTEASE ATP-BINDING SUBUNIT CLPX-LIKE, MITOCHONDRIAL"/>
    <property type="match status" value="1"/>
</dbReference>
<evidence type="ECO:0000256" key="3">
    <source>
        <dbReference type="SAM" id="MobiDB-lite"/>
    </source>
</evidence>